<comment type="caution">
    <text evidence="9">The sequence shown here is derived from an EMBL/GenBank/DDBJ whole genome shotgun (WGS) entry which is preliminary data.</text>
</comment>
<dbReference type="Gene3D" id="1.10.10.10">
    <property type="entry name" value="Winged helix-like DNA-binding domain superfamily/Winged helix DNA-binding domain"/>
    <property type="match status" value="1"/>
</dbReference>
<dbReference type="PANTHER" id="PTHR33463:SF198">
    <property type="entry name" value="RPP4C3"/>
    <property type="match status" value="1"/>
</dbReference>
<protein>
    <recommendedName>
        <fullName evidence="8">NB-ARC domain-containing protein</fullName>
    </recommendedName>
</protein>
<sequence length="642" mass="73806">MDILTGCTGSIAAEVVKCTAKPVIRHVGYLFRFKKTVDDLTKAKTDLQLEQQKVQEAIERAAMNTEVVEKDVERWLTNVNQLMEEVQALENKVQVNLRLCNGWCPDWIRQYKLCKEAIQKTNVVKELQDKGKFSELTHRAPTPGIEIFSSSDFKVFESRNLAFQQIMEALHEDNNKGIGLYGMGGIGKTTLVKEVYKKVKELNIFNDIVMIVVSRTPDVRRIQGEIADCLHLKLEEESDTFRANRICLRIKSVEKILIIVDDVWESVELKHFGIPYPDDDYKGCRILLTTRRKNVCHLMLCHQRMISLNFLLQNESLALMKSIVGDNPDLNDVMLKVVEECKGLPIAISTVGKALKGKTVNEWNEAMYELRRSRLVDIEGVNEEKNTYVCIKWSYDQLKRKTKICFLLCSLFPEDYNIPIEELTRYAMGLEEYEDFHSLDEVRSQVHAAVNSLKDSCLLLEDFDKEFVKMHDMVRDIGLWITSKGENEFELRACTRLERNSNFERATAISLFDYNTKQLPNKLVCPRLKILLLGEIQSFEFKVISNTFFEGMNCLKVLTLKEQILSSQSLELLTNLRTLYLQNCSFSDDLSSLGKLKRLETLSFYECEMVALPTEFGEMASLKMLDLTNCTPLKQIPPNVIG</sequence>
<evidence type="ECO:0000256" key="3">
    <source>
        <dbReference type="ARBA" id="ARBA00022737"/>
    </source>
</evidence>
<dbReference type="Pfam" id="PF00931">
    <property type="entry name" value="NB-ARC"/>
    <property type="match status" value="1"/>
</dbReference>
<dbReference type="PANTHER" id="PTHR33463">
    <property type="entry name" value="NB-ARC DOMAIN-CONTAINING PROTEIN-RELATED"/>
    <property type="match status" value="1"/>
</dbReference>
<evidence type="ECO:0000313" key="10">
    <source>
        <dbReference type="Proteomes" id="UP000737018"/>
    </source>
</evidence>
<dbReference type="InterPro" id="IPR002182">
    <property type="entry name" value="NB-ARC"/>
</dbReference>
<dbReference type="Gene3D" id="3.40.50.300">
    <property type="entry name" value="P-loop containing nucleotide triphosphate hydrolases"/>
    <property type="match status" value="1"/>
</dbReference>
<dbReference type="Proteomes" id="UP000737018">
    <property type="component" value="Unassembled WGS sequence"/>
</dbReference>
<dbReference type="GO" id="GO:0006952">
    <property type="term" value="P:defense response"/>
    <property type="evidence" value="ECO:0007669"/>
    <property type="project" value="UniProtKB-KW"/>
</dbReference>
<evidence type="ECO:0000256" key="6">
    <source>
        <dbReference type="ARBA" id="ARBA00022840"/>
    </source>
</evidence>
<dbReference type="Gene3D" id="1.10.8.430">
    <property type="entry name" value="Helical domain of apoptotic protease-activating factors"/>
    <property type="match status" value="1"/>
</dbReference>
<dbReference type="InterPro" id="IPR042197">
    <property type="entry name" value="Apaf_helical"/>
</dbReference>
<keyword evidence="5" id="KW-0611">Plant defense</keyword>
<dbReference type="InterPro" id="IPR032675">
    <property type="entry name" value="LRR_dom_sf"/>
</dbReference>
<accession>A0A8J4VH45</accession>
<evidence type="ECO:0000313" key="9">
    <source>
        <dbReference type="EMBL" id="KAF3955795.1"/>
    </source>
</evidence>
<keyword evidence="2" id="KW-0433">Leucine-rich repeat</keyword>
<keyword evidence="3" id="KW-0677">Repeat</keyword>
<dbReference type="OrthoDB" id="1579323at2759"/>
<gene>
    <name evidence="9" type="ORF">CMV_019021</name>
</gene>
<name>A0A8J4VH45_9ROSI</name>
<dbReference type="GO" id="GO:0005524">
    <property type="term" value="F:ATP binding"/>
    <property type="evidence" value="ECO:0007669"/>
    <property type="project" value="UniProtKB-KW"/>
</dbReference>
<feature type="coiled-coil region" evidence="7">
    <location>
        <begin position="37"/>
        <end position="99"/>
    </location>
</feature>
<feature type="domain" description="NB-ARC" evidence="8">
    <location>
        <begin position="163"/>
        <end position="328"/>
    </location>
</feature>
<reference evidence="9" key="1">
    <citation type="submission" date="2020-03" db="EMBL/GenBank/DDBJ databases">
        <title>Castanea mollissima Vanexum genome sequencing.</title>
        <authorList>
            <person name="Staton M."/>
        </authorList>
    </citation>
    <scope>NUCLEOTIDE SEQUENCE</scope>
    <source>
        <tissue evidence="9">Leaf</tissue>
    </source>
</reference>
<evidence type="ECO:0000256" key="2">
    <source>
        <dbReference type="ARBA" id="ARBA00022614"/>
    </source>
</evidence>
<dbReference type="EMBL" id="JRKL02003274">
    <property type="protein sequence ID" value="KAF3955795.1"/>
    <property type="molecule type" value="Genomic_DNA"/>
</dbReference>
<keyword evidence="6" id="KW-0067">ATP-binding</keyword>
<dbReference type="InterPro" id="IPR050905">
    <property type="entry name" value="Plant_NBS-LRR"/>
</dbReference>
<proteinExistence type="inferred from homology"/>
<dbReference type="GO" id="GO:0043531">
    <property type="term" value="F:ADP binding"/>
    <property type="evidence" value="ECO:0007669"/>
    <property type="project" value="InterPro"/>
</dbReference>
<keyword evidence="7" id="KW-0175">Coiled coil</keyword>
<comment type="similarity">
    <text evidence="1">Belongs to the disease resistance NB-LRR family.</text>
</comment>
<dbReference type="SUPFAM" id="SSF52540">
    <property type="entry name" value="P-loop containing nucleoside triphosphate hydrolases"/>
    <property type="match status" value="1"/>
</dbReference>
<evidence type="ECO:0000259" key="8">
    <source>
        <dbReference type="Pfam" id="PF00931"/>
    </source>
</evidence>
<dbReference type="SUPFAM" id="SSF52058">
    <property type="entry name" value="L domain-like"/>
    <property type="match status" value="1"/>
</dbReference>
<keyword evidence="10" id="KW-1185">Reference proteome</keyword>
<evidence type="ECO:0000256" key="1">
    <source>
        <dbReference type="ARBA" id="ARBA00008894"/>
    </source>
</evidence>
<evidence type="ECO:0000256" key="7">
    <source>
        <dbReference type="SAM" id="Coils"/>
    </source>
</evidence>
<evidence type="ECO:0000256" key="4">
    <source>
        <dbReference type="ARBA" id="ARBA00022741"/>
    </source>
</evidence>
<dbReference type="PRINTS" id="PR00364">
    <property type="entry name" value="DISEASERSIST"/>
</dbReference>
<keyword evidence="4" id="KW-0547">Nucleotide-binding</keyword>
<dbReference type="InterPro" id="IPR027417">
    <property type="entry name" value="P-loop_NTPase"/>
</dbReference>
<dbReference type="AlphaFoldDB" id="A0A8J4VH45"/>
<dbReference type="FunFam" id="3.40.50.300:FF:001091">
    <property type="entry name" value="Probable disease resistance protein At1g61300"/>
    <property type="match status" value="1"/>
</dbReference>
<evidence type="ECO:0000256" key="5">
    <source>
        <dbReference type="ARBA" id="ARBA00022821"/>
    </source>
</evidence>
<dbReference type="Gene3D" id="3.80.10.10">
    <property type="entry name" value="Ribonuclease Inhibitor"/>
    <property type="match status" value="1"/>
</dbReference>
<dbReference type="InterPro" id="IPR036388">
    <property type="entry name" value="WH-like_DNA-bd_sf"/>
</dbReference>
<organism evidence="9 10">
    <name type="scientific">Castanea mollissima</name>
    <name type="common">Chinese chestnut</name>
    <dbReference type="NCBI Taxonomy" id="60419"/>
    <lineage>
        <taxon>Eukaryota</taxon>
        <taxon>Viridiplantae</taxon>
        <taxon>Streptophyta</taxon>
        <taxon>Embryophyta</taxon>
        <taxon>Tracheophyta</taxon>
        <taxon>Spermatophyta</taxon>
        <taxon>Magnoliopsida</taxon>
        <taxon>eudicotyledons</taxon>
        <taxon>Gunneridae</taxon>
        <taxon>Pentapetalae</taxon>
        <taxon>rosids</taxon>
        <taxon>fabids</taxon>
        <taxon>Fagales</taxon>
        <taxon>Fagaceae</taxon>
        <taxon>Castanea</taxon>
    </lineage>
</organism>